<dbReference type="SUPFAM" id="SSF158499">
    <property type="entry name" value="DnaD domain-like"/>
    <property type="match status" value="2"/>
</dbReference>
<evidence type="ECO:0000256" key="2">
    <source>
        <dbReference type="SAM" id="MobiDB-lite"/>
    </source>
</evidence>
<dbReference type="AlphaFoldDB" id="A0A9W6C693"/>
<feature type="domain" description="DnaB/C C-terminal" evidence="3">
    <location>
        <begin position="256"/>
        <end position="318"/>
    </location>
</feature>
<dbReference type="PANTHER" id="PTHR37293">
    <property type="entry name" value="PHAGE REPLICATION PROTEIN-RELATED"/>
    <property type="match status" value="1"/>
</dbReference>
<feature type="domain" description="DnaB/C C-terminal" evidence="3">
    <location>
        <begin position="167"/>
        <end position="237"/>
    </location>
</feature>
<dbReference type="InterPro" id="IPR017019">
    <property type="entry name" value="DNA_replication_prd_bac"/>
</dbReference>
<evidence type="ECO:0000313" key="5">
    <source>
        <dbReference type="Proteomes" id="UP001145145"/>
    </source>
</evidence>
<protein>
    <submittedName>
        <fullName evidence="4">DNA replication protein DnaD</fullName>
    </submittedName>
</protein>
<dbReference type="NCBIfam" id="TIGR01446">
    <property type="entry name" value="DnaD_dom"/>
    <property type="match status" value="2"/>
</dbReference>
<evidence type="ECO:0000259" key="3">
    <source>
        <dbReference type="Pfam" id="PF07261"/>
    </source>
</evidence>
<dbReference type="Pfam" id="PF07261">
    <property type="entry name" value="DnaB_2"/>
    <property type="match status" value="2"/>
</dbReference>
<dbReference type="PIRSF" id="PIRSF033722">
    <property type="entry name" value="DnaD_CA_C3587_prd"/>
    <property type="match status" value="1"/>
</dbReference>
<organism evidence="4 5">
    <name type="scientific">Sellimonas catena</name>
    <dbReference type="NCBI Taxonomy" id="2994035"/>
    <lineage>
        <taxon>Bacteria</taxon>
        <taxon>Bacillati</taxon>
        <taxon>Bacillota</taxon>
        <taxon>Clostridia</taxon>
        <taxon>Lachnospirales</taxon>
        <taxon>Lachnospiraceae</taxon>
        <taxon>Sellimonas</taxon>
    </lineage>
</organism>
<dbReference type="Proteomes" id="UP001145145">
    <property type="component" value="Unassembled WGS sequence"/>
</dbReference>
<name>A0A9W6C693_9FIRM</name>
<keyword evidence="5" id="KW-1185">Reference proteome</keyword>
<sequence>MGMLKITDCTEQHFTCVDHAFIDSYMAKANGEYVKVYLLLLRRMESSSPFSVSEFAEILDNTEGDIIRALKYWAKKGLLTIEYGPDGEMCGLQMDAPQKSDAAKKADAPSASVDIPVPDSQVATPASVPEDTPVPAVDSPVDSAPAAPLIGDISEYKSRREFKQLLFIAEQYIGRTLSPSDVETLTYFYDTLQFSVELTEYLIEYCVENGHRSMHYIKSVALAWADAGIRTVSEARRSASFYNKDCTAVLKAFGITGRMAAPVETELVKKWTGQYGFTIDIIVEACSRTVSAIHQPSFEYADKILTNWHQKGVHHLADIAAIDAAYIKKRSEKSASQPAPASGKKTKFSNFEERDYNMDDLERQLLQS</sequence>
<reference evidence="4 5" key="1">
    <citation type="journal article" date="2023" name="Int. J. Syst. Evol. Microbiol.">
        <title>Sellimonas catena sp. nov., isolated from human faeces.</title>
        <authorList>
            <person name="Hisatomi A."/>
            <person name="Ohkuma M."/>
            <person name="Sakamoto M."/>
        </authorList>
    </citation>
    <scope>NUCLEOTIDE SEQUENCE [LARGE SCALE GENOMIC DNA]</scope>
    <source>
        <strain evidence="4 5">12EGH17</strain>
    </source>
</reference>
<accession>A0A9W6C693</accession>
<feature type="region of interest" description="Disordered" evidence="2">
    <location>
        <begin position="331"/>
        <end position="356"/>
    </location>
</feature>
<feature type="region of interest" description="Disordered" evidence="2">
    <location>
        <begin position="101"/>
        <end position="141"/>
    </location>
</feature>
<evidence type="ECO:0000313" key="4">
    <source>
        <dbReference type="EMBL" id="GLG03420.1"/>
    </source>
</evidence>
<proteinExistence type="inferred from homology"/>
<dbReference type="InterPro" id="IPR006343">
    <property type="entry name" value="DnaB/C_C"/>
</dbReference>
<dbReference type="InterPro" id="IPR034829">
    <property type="entry name" value="DnaD-like_sf"/>
</dbReference>
<comment type="caution">
    <text evidence="4">The sequence shown here is derived from an EMBL/GenBank/DDBJ whole genome shotgun (WGS) entry which is preliminary data.</text>
</comment>
<comment type="similarity">
    <text evidence="1">Belongs to the DnaB/DnaD family.</text>
</comment>
<dbReference type="RefSeq" id="WP_191434276.1">
    <property type="nucleotide sequence ID" value="NZ_BSBO01000004.1"/>
</dbReference>
<dbReference type="EMBL" id="BSBO01000004">
    <property type="protein sequence ID" value="GLG03420.1"/>
    <property type="molecule type" value="Genomic_DNA"/>
</dbReference>
<dbReference type="PANTHER" id="PTHR37293:SF5">
    <property type="entry name" value="DNA REPLICATION PROTEIN"/>
    <property type="match status" value="1"/>
</dbReference>
<evidence type="ECO:0000256" key="1">
    <source>
        <dbReference type="ARBA" id="ARBA00093462"/>
    </source>
</evidence>
<dbReference type="InterPro" id="IPR053162">
    <property type="entry name" value="DnaD"/>
</dbReference>
<dbReference type="Gene3D" id="1.10.10.630">
    <property type="entry name" value="DnaD domain-like"/>
    <property type="match status" value="2"/>
</dbReference>
<gene>
    <name evidence="4" type="ORF">Selli1_05940</name>
</gene>